<proteinExistence type="predicted"/>
<evidence type="ECO:0000313" key="1">
    <source>
        <dbReference type="EMBL" id="CAA9498630.1"/>
    </source>
</evidence>
<name>A0A6J4SNP8_9SPHN</name>
<sequence length="49" mass="5536">MNPSFIVSFVVNLAHAWRGLQAGFRRAFNHLKNYGVTCEEEAALLVKET</sequence>
<protein>
    <submittedName>
        <fullName evidence="1">Uncharacterized protein</fullName>
    </submittedName>
</protein>
<accession>A0A6J4SNP8</accession>
<dbReference type="EMBL" id="CADCVX010000209">
    <property type="protein sequence ID" value="CAA9498630.1"/>
    <property type="molecule type" value="Genomic_DNA"/>
</dbReference>
<gene>
    <name evidence="1" type="ORF">AVDCRST_MAG91-927</name>
</gene>
<organism evidence="1">
    <name type="scientific">uncultured Sphingomonadaceae bacterium</name>
    <dbReference type="NCBI Taxonomy" id="169976"/>
    <lineage>
        <taxon>Bacteria</taxon>
        <taxon>Pseudomonadati</taxon>
        <taxon>Pseudomonadota</taxon>
        <taxon>Alphaproteobacteria</taxon>
        <taxon>Sphingomonadales</taxon>
        <taxon>Sphingomonadaceae</taxon>
        <taxon>environmental samples</taxon>
    </lineage>
</organism>
<dbReference type="AlphaFoldDB" id="A0A6J4SNP8"/>
<reference evidence="1" key="1">
    <citation type="submission" date="2020-02" db="EMBL/GenBank/DDBJ databases">
        <authorList>
            <person name="Meier V. D."/>
        </authorList>
    </citation>
    <scope>NUCLEOTIDE SEQUENCE</scope>
    <source>
        <strain evidence="1">AVDCRST_MAG91</strain>
    </source>
</reference>